<accession>A0A0B6ZIU1</accession>
<dbReference type="AlphaFoldDB" id="A0A0B6ZIU1"/>
<name>A0A0B6ZIU1_9EUPU</name>
<dbReference type="EMBL" id="HACG01020926">
    <property type="protein sequence ID" value="CEK67791.1"/>
    <property type="molecule type" value="Transcribed_RNA"/>
</dbReference>
<protein>
    <submittedName>
        <fullName evidence="1">Uncharacterized protein</fullName>
    </submittedName>
</protein>
<evidence type="ECO:0000313" key="1">
    <source>
        <dbReference type="EMBL" id="CEK67791.1"/>
    </source>
</evidence>
<reference evidence="1" key="1">
    <citation type="submission" date="2014-12" db="EMBL/GenBank/DDBJ databases">
        <title>Insight into the proteome of Arion vulgaris.</title>
        <authorList>
            <person name="Aradska J."/>
            <person name="Bulat T."/>
            <person name="Smidak R."/>
            <person name="Sarate P."/>
            <person name="Gangsoo J."/>
            <person name="Sialana F."/>
            <person name="Bilban M."/>
            <person name="Lubec G."/>
        </authorList>
    </citation>
    <scope>NUCLEOTIDE SEQUENCE</scope>
    <source>
        <tissue evidence="1">Skin</tissue>
    </source>
</reference>
<proteinExistence type="predicted"/>
<organism evidence="1">
    <name type="scientific">Arion vulgaris</name>
    <dbReference type="NCBI Taxonomy" id="1028688"/>
    <lineage>
        <taxon>Eukaryota</taxon>
        <taxon>Metazoa</taxon>
        <taxon>Spiralia</taxon>
        <taxon>Lophotrochozoa</taxon>
        <taxon>Mollusca</taxon>
        <taxon>Gastropoda</taxon>
        <taxon>Heterobranchia</taxon>
        <taxon>Euthyneura</taxon>
        <taxon>Panpulmonata</taxon>
        <taxon>Eupulmonata</taxon>
        <taxon>Stylommatophora</taxon>
        <taxon>Helicina</taxon>
        <taxon>Arionoidea</taxon>
        <taxon>Arionidae</taxon>
        <taxon>Arion</taxon>
    </lineage>
</organism>
<sequence length="92" mass="10841">MMTVSVTSEFLFVIIESTEHILHACWFYREDGKMRADWVVLLSNMDSIDNLKQIVEFIAAKFIVLILWLIEKQKGEFCQVHSTAWYTINVRV</sequence>
<gene>
    <name evidence="1" type="primary">ORF63896</name>
</gene>